<organism evidence="1 2">
    <name type="scientific">Alkalibaculum bacchi</name>
    <dbReference type="NCBI Taxonomy" id="645887"/>
    <lineage>
        <taxon>Bacteria</taxon>
        <taxon>Bacillati</taxon>
        <taxon>Bacillota</taxon>
        <taxon>Clostridia</taxon>
        <taxon>Eubacteriales</taxon>
        <taxon>Eubacteriaceae</taxon>
        <taxon>Alkalibaculum</taxon>
    </lineage>
</organism>
<dbReference type="Proteomes" id="UP000253490">
    <property type="component" value="Unassembled WGS sequence"/>
</dbReference>
<reference evidence="1 2" key="1">
    <citation type="submission" date="2018-06" db="EMBL/GenBank/DDBJ databases">
        <title>Genomic Encyclopedia of Type Strains, Phase IV (KMG-IV): sequencing the most valuable type-strain genomes for metagenomic binning, comparative biology and taxonomic classification.</title>
        <authorList>
            <person name="Goeker M."/>
        </authorList>
    </citation>
    <scope>NUCLEOTIDE SEQUENCE [LARGE SCALE GENOMIC DNA]</scope>
    <source>
        <strain evidence="1 2">DSM 22112</strain>
    </source>
</reference>
<gene>
    <name evidence="1" type="ORF">DES36_11927</name>
</gene>
<dbReference type="AlphaFoldDB" id="A0A366HYU7"/>
<keyword evidence="2" id="KW-1185">Reference proteome</keyword>
<comment type="caution">
    <text evidence="1">The sequence shown here is derived from an EMBL/GenBank/DDBJ whole genome shotgun (WGS) entry which is preliminary data.</text>
</comment>
<sequence length="77" mass="9048">MMEAFLKFYNEINFKNGFALYIYHSSIVDWCITIGYKASHPKHGEEIIKIHNSDMELAFAKAQVEFKQWLLENKGGY</sequence>
<accession>A0A366HYU7</accession>
<evidence type="ECO:0000313" key="1">
    <source>
        <dbReference type="EMBL" id="RBP59302.1"/>
    </source>
</evidence>
<dbReference type="OrthoDB" id="2088009at2"/>
<name>A0A366HYU7_9FIRM</name>
<evidence type="ECO:0000313" key="2">
    <source>
        <dbReference type="Proteomes" id="UP000253490"/>
    </source>
</evidence>
<dbReference type="RefSeq" id="WP_146953646.1">
    <property type="nucleotide sequence ID" value="NZ_QNRX01000019.1"/>
</dbReference>
<protein>
    <submittedName>
        <fullName evidence="1">Uncharacterized protein</fullName>
    </submittedName>
</protein>
<proteinExistence type="predicted"/>
<dbReference type="EMBL" id="QNRX01000019">
    <property type="protein sequence ID" value="RBP59302.1"/>
    <property type="molecule type" value="Genomic_DNA"/>
</dbReference>